<dbReference type="InterPro" id="IPR027417">
    <property type="entry name" value="P-loop_NTPase"/>
</dbReference>
<dbReference type="PANTHER" id="PTHR42990">
    <property type="entry name" value="ATPASE"/>
    <property type="match status" value="1"/>
</dbReference>
<accession>A0A6S6RY00</accession>
<dbReference type="SUPFAM" id="SSF52540">
    <property type="entry name" value="P-loop containing nucleoside triphosphate hydrolases"/>
    <property type="match status" value="1"/>
</dbReference>
<organism evidence="2">
    <name type="scientific">uncultured Sulfurovum sp</name>
    <dbReference type="NCBI Taxonomy" id="269237"/>
    <lineage>
        <taxon>Bacteria</taxon>
        <taxon>Pseudomonadati</taxon>
        <taxon>Campylobacterota</taxon>
        <taxon>Epsilonproteobacteria</taxon>
        <taxon>Campylobacterales</taxon>
        <taxon>Sulfurovaceae</taxon>
        <taxon>Sulfurovum</taxon>
        <taxon>environmental samples</taxon>
    </lineage>
</organism>
<gene>
    <name evidence="2" type="ORF">HELGO_WM2233</name>
</gene>
<dbReference type="Pfam" id="PF13173">
    <property type="entry name" value="AAA_14"/>
    <property type="match status" value="1"/>
</dbReference>
<dbReference type="SMART" id="SM00382">
    <property type="entry name" value="AAA"/>
    <property type="match status" value="1"/>
</dbReference>
<dbReference type="InterPro" id="IPR003593">
    <property type="entry name" value="AAA+_ATPase"/>
</dbReference>
<sequence>MLTNIRKLEKRILKEVPSDYKRYLYHAIDFNSQMIGIVGARGVGKTTLLLQYIKALKEEIDSYKSLYFSYDYPSNIEIKLIDLAEAFSKIGGEYLIIDEIHKYKAFAIDLKAVYDFYPKIKVIFTGSCAISIYNAQADLSRRVVLYGMNGLSYREFLELKLNVELPHYSLEELVEKSTQIVDELEDKFLPLEHFEEYLTYGYYPFYFRDQNQYLRLLNAVVNQTIDIDLVNLGLVKQSFTDKLKKLLMVISESNPFELNITKVATNIEVSRNTLYSYLTNLDKGGLLNIVGSSKKGISKLSKPEKLYLNNTNIFYIFANESKVGTIRETFFVSQVKHLYQLEVPAKGDFLVDGKYTFEVGGESKGFKQIEDVENAYLVIDTDSTENPNKIPLWLFGFLY</sequence>
<dbReference type="Gene3D" id="3.40.50.300">
    <property type="entry name" value="P-loop containing nucleotide triphosphate hydrolases"/>
    <property type="match status" value="1"/>
</dbReference>
<evidence type="ECO:0000313" key="2">
    <source>
        <dbReference type="EMBL" id="CAA6798691.1"/>
    </source>
</evidence>
<proteinExistence type="predicted"/>
<protein>
    <submittedName>
        <fullName evidence="2">ATPase component BioM of energizing module of biotin ECF transporter</fullName>
    </submittedName>
</protein>
<dbReference type="PANTHER" id="PTHR42990:SF1">
    <property type="entry name" value="AAA+ ATPASE DOMAIN-CONTAINING PROTEIN"/>
    <property type="match status" value="1"/>
</dbReference>
<dbReference type="AlphaFoldDB" id="A0A6S6RY00"/>
<name>A0A6S6RY00_9BACT</name>
<evidence type="ECO:0000259" key="1">
    <source>
        <dbReference type="SMART" id="SM00382"/>
    </source>
</evidence>
<dbReference type="EMBL" id="CACVAP010000011">
    <property type="protein sequence ID" value="CAA6798691.1"/>
    <property type="molecule type" value="Genomic_DNA"/>
</dbReference>
<feature type="domain" description="AAA+ ATPase" evidence="1">
    <location>
        <begin position="31"/>
        <end position="149"/>
    </location>
</feature>
<dbReference type="InterPro" id="IPR041682">
    <property type="entry name" value="AAA_14"/>
</dbReference>
<reference evidence="2" key="1">
    <citation type="submission" date="2020-01" db="EMBL/GenBank/DDBJ databases">
        <authorList>
            <person name="Meier V. D."/>
            <person name="Meier V D."/>
        </authorList>
    </citation>
    <scope>NUCLEOTIDE SEQUENCE</scope>
    <source>
        <strain evidence="2">HLG_WM_MAG_06</strain>
    </source>
</reference>